<dbReference type="RefSeq" id="WP_074950527.1">
    <property type="nucleotide sequence ID" value="NZ_BJXR01000016.1"/>
</dbReference>
<feature type="transmembrane region" description="Helical" evidence="8">
    <location>
        <begin position="288"/>
        <end position="310"/>
    </location>
</feature>
<sequence length="414" mass="44359">MSPQPVDPPPPTPIVDRRNRLWVLGALWLVVALVLVTFRSVVMPFAGAALIAYLVQPLVARITRVKVAGRQVPHWVAILLIYAGFFVGVYLFFVALVPQLYREMARVSRDLMALANTLTPEQVQVLAQRAETWLSAQGIPVALSNRALEGADAAGAGHFSLALDLEQLMGDAVKRVASLVQENLGDIVNVSRSIVASVAAGVFMLFFILMVAAFFSIDGQAIRRYCGTLVPPEYAQDARQLAERLDRSLSGVVRGQVTICVVNGALTFVGLLLFGVKFAFLLATIATFFSLIPIFGTILSSVPIVLIALADGFQKGVAILLWIIGIHAVEAYFLNPKIMGQAARIHPVIVAFSLIAGERLFGLIGALFAVPITAILVACFDYARLKAQPQAVVTLPGAEPQPAIAATGQQTPAA</sequence>
<dbReference type="OrthoDB" id="9772136at2"/>
<keyword evidence="11" id="KW-1185">Reference proteome</keyword>
<dbReference type="GO" id="GO:0005886">
    <property type="term" value="C:plasma membrane"/>
    <property type="evidence" value="ECO:0007669"/>
    <property type="project" value="UniProtKB-SubCell"/>
</dbReference>
<feature type="transmembrane region" description="Helical" evidence="8">
    <location>
        <begin position="75"/>
        <end position="101"/>
    </location>
</feature>
<evidence type="ECO:0000256" key="7">
    <source>
        <dbReference type="ARBA" id="ARBA00023136"/>
    </source>
</evidence>
<dbReference type="InterPro" id="IPR002549">
    <property type="entry name" value="AI-2E-like"/>
</dbReference>
<organism evidence="9 12">
    <name type="scientific">Myxococcus fulvus</name>
    <dbReference type="NCBI Taxonomy" id="33"/>
    <lineage>
        <taxon>Bacteria</taxon>
        <taxon>Pseudomonadati</taxon>
        <taxon>Myxococcota</taxon>
        <taxon>Myxococcia</taxon>
        <taxon>Myxococcales</taxon>
        <taxon>Cystobacterineae</taxon>
        <taxon>Myxococcaceae</taxon>
        <taxon>Myxococcus</taxon>
    </lineage>
</organism>
<evidence type="ECO:0000313" key="11">
    <source>
        <dbReference type="Proteomes" id="UP000183760"/>
    </source>
</evidence>
<evidence type="ECO:0000313" key="12">
    <source>
        <dbReference type="Proteomes" id="UP000321514"/>
    </source>
</evidence>
<dbReference type="Pfam" id="PF01594">
    <property type="entry name" value="AI-2E_transport"/>
    <property type="match status" value="1"/>
</dbReference>
<evidence type="ECO:0000256" key="4">
    <source>
        <dbReference type="ARBA" id="ARBA00022475"/>
    </source>
</evidence>
<evidence type="ECO:0000256" key="5">
    <source>
        <dbReference type="ARBA" id="ARBA00022692"/>
    </source>
</evidence>
<evidence type="ECO:0000256" key="1">
    <source>
        <dbReference type="ARBA" id="ARBA00004651"/>
    </source>
</evidence>
<reference evidence="10 11" key="1">
    <citation type="submission" date="2016-10" db="EMBL/GenBank/DDBJ databases">
        <authorList>
            <person name="Varghese N."/>
            <person name="Submissions S."/>
        </authorList>
    </citation>
    <scope>NUCLEOTIDE SEQUENCE [LARGE SCALE GENOMIC DNA]</scope>
    <source>
        <strain evidence="10 11">DSM 16525</strain>
    </source>
</reference>
<evidence type="ECO:0000256" key="6">
    <source>
        <dbReference type="ARBA" id="ARBA00022989"/>
    </source>
</evidence>
<name>A0A511SZI6_MYXFU</name>
<evidence type="ECO:0000256" key="3">
    <source>
        <dbReference type="ARBA" id="ARBA00022448"/>
    </source>
</evidence>
<accession>A0A511SZI6</accession>
<comment type="similarity">
    <text evidence="2">Belongs to the autoinducer-2 exporter (AI-2E) (TC 2.A.86) family.</text>
</comment>
<dbReference type="PANTHER" id="PTHR21716:SF53">
    <property type="entry name" value="PERMEASE PERM-RELATED"/>
    <property type="match status" value="1"/>
</dbReference>
<dbReference type="GO" id="GO:0055085">
    <property type="term" value="P:transmembrane transport"/>
    <property type="evidence" value="ECO:0007669"/>
    <property type="project" value="TreeGrafter"/>
</dbReference>
<dbReference type="Proteomes" id="UP000183760">
    <property type="component" value="Unassembled WGS sequence"/>
</dbReference>
<dbReference type="PANTHER" id="PTHR21716">
    <property type="entry name" value="TRANSMEMBRANE PROTEIN"/>
    <property type="match status" value="1"/>
</dbReference>
<gene>
    <name evidence="9" type="ORF">MFU01_16150</name>
    <name evidence="10" type="ORF">SAMN05443572_102311</name>
</gene>
<comment type="caution">
    <text evidence="9">The sequence shown here is derived from an EMBL/GenBank/DDBJ whole genome shotgun (WGS) entry which is preliminary data.</text>
</comment>
<dbReference type="AlphaFoldDB" id="A0A511SZI6"/>
<dbReference type="EMBL" id="BJXR01000016">
    <property type="protein sequence ID" value="GEN06578.1"/>
    <property type="molecule type" value="Genomic_DNA"/>
</dbReference>
<dbReference type="EMBL" id="FOIB01000002">
    <property type="protein sequence ID" value="SET44772.1"/>
    <property type="molecule type" value="Genomic_DNA"/>
</dbReference>
<feature type="transmembrane region" description="Helical" evidence="8">
    <location>
        <begin position="194"/>
        <end position="215"/>
    </location>
</feature>
<comment type="subcellular location">
    <subcellularLocation>
        <location evidence="1">Cell membrane</location>
        <topology evidence="1">Multi-pass membrane protein</topology>
    </subcellularLocation>
</comment>
<reference evidence="9 12" key="2">
    <citation type="submission" date="2019-07" db="EMBL/GenBank/DDBJ databases">
        <title>Whole genome shotgun sequence of Myxococcus fulvus NBRC 100333.</title>
        <authorList>
            <person name="Hosoyama A."/>
            <person name="Uohara A."/>
            <person name="Ohji S."/>
            <person name="Ichikawa N."/>
        </authorList>
    </citation>
    <scope>NUCLEOTIDE SEQUENCE [LARGE SCALE GENOMIC DNA]</scope>
    <source>
        <strain evidence="9 12">NBRC 100333</strain>
    </source>
</reference>
<keyword evidence="4" id="KW-1003">Cell membrane</keyword>
<keyword evidence="3" id="KW-0813">Transport</keyword>
<dbReference type="STRING" id="1334629.MFUL124B02_32835"/>
<evidence type="ECO:0000313" key="9">
    <source>
        <dbReference type="EMBL" id="GEN06578.1"/>
    </source>
</evidence>
<keyword evidence="6 8" id="KW-1133">Transmembrane helix</keyword>
<feature type="transmembrane region" description="Helical" evidence="8">
    <location>
        <begin position="317"/>
        <end position="334"/>
    </location>
</feature>
<feature type="transmembrane region" description="Helical" evidence="8">
    <location>
        <begin position="44"/>
        <end position="63"/>
    </location>
</feature>
<dbReference type="Proteomes" id="UP000321514">
    <property type="component" value="Unassembled WGS sequence"/>
</dbReference>
<evidence type="ECO:0000313" key="10">
    <source>
        <dbReference type="EMBL" id="SET44772.1"/>
    </source>
</evidence>
<proteinExistence type="inferred from homology"/>
<protein>
    <submittedName>
        <fullName evidence="10">Predicted PurR-regulated permease PerM</fullName>
    </submittedName>
</protein>
<evidence type="ECO:0000256" key="2">
    <source>
        <dbReference type="ARBA" id="ARBA00009773"/>
    </source>
</evidence>
<feature type="transmembrane region" description="Helical" evidence="8">
    <location>
        <begin position="360"/>
        <end position="380"/>
    </location>
</feature>
<keyword evidence="7 8" id="KW-0472">Membrane</keyword>
<feature type="transmembrane region" description="Helical" evidence="8">
    <location>
        <begin position="21"/>
        <end position="38"/>
    </location>
</feature>
<feature type="transmembrane region" description="Helical" evidence="8">
    <location>
        <begin position="257"/>
        <end position="282"/>
    </location>
</feature>
<evidence type="ECO:0000256" key="8">
    <source>
        <dbReference type="SAM" id="Phobius"/>
    </source>
</evidence>
<keyword evidence="5 8" id="KW-0812">Transmembrane</keyword>